<sequence length="214" mass="23968">MEVKIREEIDKSEDFPLTAEACIFVDTKQASFKEHVEGGTKIRKKHPINNSKIDTKTSQSSIEAHSDDQIEINTHKQFSPSKISKDIQEDECLGFDNMHSSTPSAMTTVKQQTHASSGVSVNAENPVSAEFETKKFILRTLSEEGEFLEKDGASAANLHGEYCPEEKKTTNQEELYHGRRQESTEHGTAAATNGWSFWGNLKSMAFGIINLWKK</sequence>
<feature type="compositionally biased region" description="Polar residues" evidence="1">
    <location>
        <begin position="48"/>
        <end position="63"/>
    </location>
</feature>
<protein>
    <submittedName>
        <fullName evidence="2">Uncharacterized protein</fullName>
    </submittedName>
</protein>
<keyword evidence="3" id="KW-1185">Reference proteome</keyword>
<dbReference type="EMBL" id="JBBWWR010000003">
    <property type="protein sequence ID" value="KAK8969732.1"/>
    <property type="molecule type" value="Genomic_DNA"/>
</dbReference>
<organism evidence="2 3">
    <name type="scientific">Platanthera guangdongensis</name>
    <dbReference type="NCBI Taxonomy" id="2320717"/>
    <lineage>
        <taxon>Eukaryota</taxon>
        <taxon>Viridiplantae</taxon>
        <taxon>Streptophyta</taxon>
        <taxon>Embryophyta</taxon>
        <taxon>Tracheophyta</taxon>
        <taxon>Spermatophyta</taxon>
        <taxon>Magnoliopsida</taxon>
        <taxon>Liliopsida</taxon>
        <taxon>Asparagales</taxon>
        <taxon>Orchidaceae</taxon>
        <taxon>Orchidoideae</taxon>
        <taxon>Orchideae</taxon>
        <taxon>Orchidinae</taxon>
        <taxon>Platanthera</taxon>
    </lineage>
</organism>
<feature type="region of interest" description="Disordered" evidence="1">
    <location>
        <begin position="45"/>
        <end position="64"/>
    </location>
</feature>
<dbReference type="Proteomes" id="UP001412067">
    <property type="component" value="Unassembled WGS sequence"/>
</dbReference>
<evidence type="ECO:0000256" key="1">
    <source>
        <dbReference type="SAM" id="MobiDB-lite"/>
    </source>
</evidence>
<name>A0ABR2MZS5_9ASPA</name>
<proteinExistence type="predicted"/>
<reference evidence="2 3" key="1">
    <citation type="journal article" date="2022" name="Nat. Plants">
        <title>Genomes of leafy and leafless Platanthera orchids illuminate the evolution of mycoheterotrophy.</title>
        <authorList>
            <person name="Li M.H."/>
            <person name="Liu K.W."/>
            <person name="Li Z."/>
            <person name="Lu H.C."/>
            <person name="Ye Q.L."/>
            <person name="Zhang D."/>
            <person name="Wang J.Y."/>
            <person name="Li Y.F."/>
            <person name="Zhong Z.M."/>
            <person name="Liu X."/>
            <person name="Yu X."/>
            <person name="Liu D.K."/>
            <person name="Tu X.D."/>
            <person name="Liu B."/>
            <person name="Hao Y."/>
            <person name="Liao X.Y."/>
            <person name="Jiang Y.T."/>
            <person name="Sun W.H."/>
            <person name="Chen J."/>
            <person name="Chen Y.Q."/>
            <person name="Ai Y."/>
            <person name="Zhai J.W."/>
            <person name="Wu S.S."/>
            <person name="Zhou Z."/>
            <person name="Hsiao Y.Y."/>
            <person name="Wu W.L."/>
            <person name="Chen Y.Y."/>
            <person name="Lin Y.F."/>
            <person name="Hsu J.L."/>
            <person name="Li C.Y."/>
            <person name="Wang Z.W."/>
            <person name="Zhao X."/>
            <person name="Zhong W.Y."/>
            <person name="Ma X.K."/>
            <person name="Ma L."/>
            <person name="Huang J."/>
            <person name="Chen G.Z."/>
            <person name="Huang M.Z."/>
            <person name="Huang L."/>
            <person name="Peng D.H."/>
            <person name="Luo Y.B."/>
            <person name="Zou S.Q."/>
            <person name="Chen S.P."/>
            <person name="Lan S."/>
            <person name="Tsai W.C."/>
            <person name="Van de Peer Y."/>
            <person name="Liu Z.J."/>
        </authorList>
    </citation>
    <scope>NUCLEOTIDE SEQUENCE [LARGE SCALE GENOMIC DNA]</scope>
    <source>
        <strain evidence="2">Lor288</strain>
    </source>
</reference>
<comment type="caution">
    <text evidence="2">The sequence shown here is derived from an EMBL/GenBank/DDBJ whole genome shotgun (WGS) entry which is preliminary data.</text>
</comment>
<evidence type="ECO:0000313" key="2">
    <source>
        <dbReference type="EMBL" id="KAK8969732.1"/>
    </source>
</evidence>
<evidence type="ECO:0000313" key="3">
    <source>
        <dbReference type="Proteomes" id="UP001412067"/>
    </source>
</evidence>
<accession>A0ABR2MZS5</accession>
<gene>
    <name evidence="2" type="ORF">KSP40_PGU009146</name>
</gene>